<evidence type="ECO:0000259" key="4">
    <source>
        <dbReference type="PROSITE" id="PS50949"/>
    </source>
</evidence>
<organism evidence="5 6">
    <name type="scientific">Bacillus chungangensis</name>
    <dbReference type="NCBI Taxonomy" id="587633"/>
    <lineage>
        <taxon>Bacteria</taxon>
        <taxon>Bacillati</taxon>
        <taxon>Bacillota</taxon>
        <taxon>Bacilli</taxon>
        <taxon>Bacillales</taxon>
        <taxon>Bacillaceae</taxon>
        <taxon>Bacillus</taxon>
    </lineage>
</organism>
<dbReference type="CDD" id="cd07377">
    <property type="entry name" value="WHTH_GntR"/>
    <property type="match status" value="1"/>
</dbReference>
<reference evidence="5 6" key="1">
    <citation type="submission" date="2023-07" db="EMBL/GenBank/DDBJ databases">
        <title>Genomic Encyclopedia of Type Strains, Phase IV (KMG-IV): sequencing the most valuable type-strain genomes for metagenomic binning, comparative biology and taxonomic classification.</title>
        <authorList>
            <person name="Goeker M."/>
        </authorList>
    </citation>
    <scope>NUCLEOTIDE SEQUENCE [LARGE SCALE GENOMIC DNA]</scope>
    <source>
        <strain evidence="5 6">DSM 23837</strain>
    </source>
</reference>
<dbReference type="PROSITE" id="PS50949">
    <property type="entry name" value="HTH_GNTR"/>
    <property type="match status" value="1"/>
</dbReference>
<dbReference type="SMART" id="SM00345">
    <property type="entry name" value="HTH_GNTR"/>
    <property type="match status" value="1"/>
</dbReference>
<feature type="domain" description="HTH gntR-type" evidence="4">
    <location>
        <begin position="8"/>
        <end position="76"/>
    </location>
</feature>
<evidence type="ECO:0000313" key="6">
    <source>
        <dbReference type="Proteomes" id="UP001223586"/>
    </source>
</evidence>
<dbReference type="SUPFAM" id="SSF64288">
    <property type="entry name" value="Chorismate lyase-like"/>
    <property type="match status" value="1"/>
</dbReference>
<protein>
    <submittedName>
        <fullName evidence="5">GntR family transcriptional regulator</fullName>
    </submittedName>
</protein>
<dbReference type="InterPro" id="IPR028978">
    <property type="entry name" value="Chorismate_lyase_/UTRA_dom_sf"/>
</dbReference>
<dbReference type="PANTHER" id="PTHR44846">
    <property type="entry name" value="MANNOSYL-D-GLYCERATE TRANSPORT/METABOLISM SYSTEM REPRESSOR MNGR-RELATED"/>
    <property type="match status" value="1"/>
</dbReference>
<dbReference type="Proteomes" id="UP001223586">
    <property type="component" value="Unassembled WGS sequence"/>
</dbReference>
<dbReference type="PRINTS" id="PR00035">
    <property type="entry name" value="HTHGNTR"/>
</dbReference>
<evidence type="ECO:0000256" key="2">
    <source>
        <dbReference type="ARBA" id="ARBA00023125"/>
    </source>
</evidence>
<dbReference type="InterPro" id="IPR036388">
    <property type="entry name" value="WH-like_DNA-bd_sf"/>
</dbReference>
<dbReference type="EMBL" id="JAUSTT010000019">
    <property type="protein sequence ID" value="MDQ0177173.1"/>
    <property type="molecule type" value="Genomic_DNA"/>
</dbReference>
<keyword evidence="2" id="KW-0238">DNA-binding</keyword>
<evidence type="ECO:0000313" key="5">
    <source>
        <dbReference type="EMBL" id="MDQ0177173.1"/>
    </source>
</evidence>
<dbReference type="InterPro" id="IPR011663">
    <property type="entry name" value="UTRA"/>
</dbReference>
<sequence length="241" mass="27382">MIDKQSSIPIYLQIQRYMKEQITNGDWMIGSAIPSERSLSQQLSVSRMTVRHAIQGLIEDGILTTVRGRGTFVTDVKVEQQLLSVSSFTNIIQKKGKQPKTNMIAFSKREASKEEAAQLQLKEKDAVLWVERVRLADDVPMVYETTTIPWTIASPLTEKDIEHSLYEAIEKKLSLTIGKAKQSIEAAASNKKIADLLEIEQSAPILKVERLTHLDNGSPFEYVRSFYAGERYKFYLEIDRS</sequence>
<dbReference type="InterPro" id="IPR050679">
    <property type="entry name" value="Bact_HTH_transcr_reg"/>
</dbReference>
<keyword evidence="1" id="KW-0805">Transcription regulation</keyword>
<dbReference type="Pfam" id="PF00392">
    <property type="entry name" value="GntR"/>
    <property type="match status" value="1"/>
</dbReference>
<comment type="caution">
    <text evidence="5">The sequence shown here is derived from an EMBL/GenBank/DDBJ whole genome shotgun (WGS) entry which is preliminary data.</text>
</comment>
<evidence type="ECO:0000256" key="3">
    <source>
        <dbReference type="ARBA" id="ARBA00023163"/>
    </source>
</evidence>
<dbReference type="PANTHER" id="PTHR44846:SF1">
    <property type="entry name" value="MANNOSYL-D-GLYCERATE TRANSPORT_METABOLISM SYSTEM REPRESSOR MNGR-RELATED"/>
    <property type="match status" value="1"/>
</dbReference>
<keyword evidence="3" id="KW-0804">Transcription</keyword>
<proteinExistence type="predicted"/>
<dbReference type="Gene3D" id="1.10.10.10">
    <property type="entry name" value="Winged helix-like DNA-binding domain superfamily/Winged helix DNA-binding domain"/>
    <property type="match status" value="1"/>
</dbReference>
<accession>A0ABT9WV39</accession>
<evidence type="ECO:0000256" key="1">
    <source>
        <dbReference type="ARBA" id="ARBA00023015"/>
    </source>
</evidence>
<dbReference type="InterPro" id="IPR036390">
    <property type="entry name" value="WH_DNA-bd_sf"/>
</dbReference>
<dbReference type="Pfam" id="PF07702">
    <property type="entry name" value="UTRA"/>
    <property type="match status" value="1"/>
</dbReference>
<dbReference type="SMART" id="SM00866">
    <property type="entry name" value="UTRA"/>
    <property type="match status" value="1"/>
</dbReference>
<gene>
    <name evidence="5" type="ORF">J2S08_003052</name>
</gene>
<dbReference type="Gene3D" id="3.40.1410.10">
    <property type="entry name" value="Chorismate lyase-like"/>
    <property type="match status" value="1"/>
</dbReference>
<name>A0ABT9WV39_9BACI</name>
<dbReference type="RefSeq" id="WP_307230943.1">
    <property type="nucleotide sequence ID" value="NZ_JAUSTT010000019.1"/>
</dbReference>
<dbReference type="InterPro" id="IPR000524">
    <property type="entry name" value="Tscrpt_reg_HTH_GntR"/>
</dbReference>
<dbReference type="SUPFAM" id="SSF46785">
    <property type="entry name" value="Winged helix' DNA-binding domain"/>
    <property type="match status" value="1"/>
</dbReference>
<keyword evidence="6" id="KW-1185">Reference proteome</keyword>